<dbReference type="Pfam" id="PF08547">
    <property type="entry name" value="CIA30"/>
    <property type="match status" value="1"/>
</dbReference>
<dbReference type="Proteomes" id="UP001596456">
    <property type="component" value="Unassembled WGS sequence"/>
</dbReference>
<evidence type="ECO:0000313" key="2">
    <source>
        <dbReference type="EMBL" id="MFC7333995.1"/>
    </source>
</evidence>
<dbReference type="EMBL" id="JBHTCM010000010">
    <property type="protein sequence ID" value="MFC7333995.1"/>
    <property type="molecule type" value="Genomic_DNA"/>
</dbReference>
<comment type="caution">
    <text evidence="2">The sequence shown here is derived from an EMBL/GenBank/DDBJ whole genome shotgun (WGS) entry which is preliminary data.</text>
</comment>
<sequence>MLTVIDALEAPHPLAGNGAVWRVVTDGVMGGISRAVLARETVAGRPALRLRGEVRLENDGGFVQMALDLAPDGGPVDAGRFAGLELDVLGNGEGYGLHLRTTDLLRPWQSYRQGFAAPPAWTTVRLPFAGFTPHRTDVPLDLRRLRRVGLVAIGRAFAADLSLGRLAFYGPA</sequence>
<dbReference type="InterPro" id="IPR008979">
    <property type="entry name" value="Galactose-bd-like_sf"/>
</dbReference>
<evidence type="ECO:0000259" key="1">
    <source>
        <dbReference type="Pfam" id="PF08547"/>
    </source>
</evidence>
<gene>
    <name evidence="2" type="ORF">ACFQPS_12555</name>
</gene>
<dbReference type="SUPFAM" id="SSF49785">
    <property type="entry name" value="Galactose-binding domain-like"/>
    <property type="match status" value="1"/>
</dbReference>
<keyword evidence="3" id="KW-1185">Reference proteome</keyword>
<name>A0ABW2KXE0_9PROT</name>
<accession>A0ABW2KXE0</accession>
<protein>
    <submittedName>
        <fullName evidence="2">CIA30 family protein</fullName>
    </submittedName>
</protein>
<feature type="domain" description="NADH:ubiquinone oxidoreductase intermediate-associated protein 30" evidence="1">
    <location>
        <begin position="20"/>
        <end position="155"/>
    </location>
</feature>
<dbReference type="InterPro" id="IPR013857">
    <property type="entry name" value="NADH-UbQ_OxRdtase-assoc_prot30"/>
</dbReference>
<reference evidence="3" key="1">
    <citation type="journal article" date="2019" name="Int. J. Syst. Evol. Microbiol.">
        <title>The Global Catalogue of Microorganisms (GCM) 10K type strain sequencing project: providing services to taxonomists for standard genome sequencing and annotation.</title>
        <authorList>
            <consortium name="The Broad Institute Genomics Platform"/>
            <consortium name="The Broad Institute Genome Sequencing Center for Infectious Disease"/>
            <person name="Wu L."/>
            <person name="Ma J."/>
        </authorList>
    </citation>
    <scope>NUCLEOTIDE SEQUENCE [LARGE SCALE GENOMIC DNA]</scope>
    <source>
        <strain evidence="3">CGMCC 1.16275</strain>
    </source>
</reference>
<dbReference type="RefSeq" id="WP_377359448.1">
    <property type="nucleotide sequence ID" value="NZ_JBHTCM010000010.1"/>
</dbReference>
<organism evidence="2 3">
    <name type="scientific">Rhodocista pekingensis</name>
    <dbReference type="NCBI Taxonomy" id="201185"/>
    <lineage>
        <taxon>Bacteria</taxon>
        <taxon>Pseudomonadati</taxon>
        <taxon>Pseudomonadota</taxon>
        <taxon>Alphaproteobacteria</taxon>
        <taxon>Rhodospirillales</taxon>
        <taxon>Azospirillaceae</taxon>
        <taxon>Rhodocista</taxon>
    </lineage>
</organism>
<evidence type="ECO:0000313" key="3">
    <source>
        <dbReference type="Proteomes" id="UP001596456"/>
    </source>
</evidence>
<proteinExistence type="predicted"/>